<evidence type="ECO:0000313" key="8">
    <source>
        <dbReference type="Proteomes" id="UP001239445"/>
    </source>
</evidence>
<keyword evidence="4" id="KW-0285">Flavoprotein</keyword>
<dbReference type="SUPFAM" id="SSF54373">
    <property type="entry name" value="FAD-linked reductases, C-terminal domain"/>
    <property type="match status" value="1"/>
</dbReference>
<dbReference type="PROSITE" id="PS00623">
    <property type="entry name" value="GMC_OXRED_1"/>
    <property type="match status" value="1"/>
</dbReference>
<dbReference type="Proteomes" id="UP001239445">
    <property type="component" value="Unassembled WGS sequence"/>
</dbReference>
<proteinExistence type="inferred from homology"/>
<evidence type="ECO:0000256" key="2">
    <source>
        <dbReference type="PIRSR" id="PIRSR000137-1"/>
    </source>
</evidence>
<comment type="caution">
    <text evidence="7">The sequence shown here is derived from an EMBL/GenBank/DDBJ whole genome shotgun (WGS) entry which is preliminary data.</text>
</comment>
<evidence type="ECO:0000256" key="4">
    <source>
        <dbReference type="RuleBase" id="RU003968"/>
    </source>
</evidence>
<keyword evidence="3 4" id="KW-0274">FAD</keyword>
<name>A0AAJ0F750_9PEZI</name>
<gene>
    <name evidence="7" type="ORF">QBC47DRAFT_453678</name>
</gene>
<dbReference type="GO" id="GO:0016614">
    <property type="term" value="F:oxidoreductase activity, acting on CH-OH group of donors"/>
    <property type="evidence" value="ECO:0007669"/>
    <property type="project" value="InterPro"/>
</dbReference>
<organism evidence="7 8">
    <name type="scientific">Echria macrotheca</name>
    <dbReference type="NCBI Taxonomy" id="438768"/>
    <lineage>
        <taxon>Eukaryota</taxon>
        <taxon>Fungi</taxon>
        <taxon>Dikarya</taxon>
        <taxon>Ascomycota</taxon>
        <taxon>Pezizomycotina</taxon>
        <taxon>Sordariomycetes</taxon>
        <taxon>Sordariomycetidae</taxon>
        <taxon>Sordariales</taxon>
        <taxon>Schizotheciaceae</taxon>
        <taxon>Echria</taxon>
    </lineage>
</organism>
<dbReference type="Gene3D" id="3.50.50.60">
    <property type="entry name" value="FAD/NAD(P)-binding domain"/>
    <property type="match status" value="1"/>
</dbReference>
<feature type="binding site" evidence="3">
    <location>
        <begin position="503"/>
        <end position="504"/>
    </location>
    <ligand>
        <name>FAD</name>
        <dbReference type="ChEBI" id="CHEBI:57692"/>
    </ligand>
</feature>
<feature type="active site" description="Proton acceptor" evidence="2">
    <location>
        <position position="548"/>
    </location>
</feature>
<dbReference type="PANTHER" id="PTHR11552:SF134">
    <property type="entry name" value="GLUCOSE-METHANOL-CHOLINE OXIDOREDUCTASE N-TERMINAL DOMAIN-CONTAINING PROTEIN"/>
    <property type="match status" value="1"/>
</dbReference>
<evidence type="ECO:0000313" key="7">
    <source>
        <dbReference type="EMBL" id="KAK1753028.1"/>
    </source>
</evidence>
<dbReference type="PANTHER" id="PTHR11552">
    <property type="entry name" value="GLUCOSE-METHANOL-CHOLINE GMC OXIDOREDUCTASE"/>
    <property type="match status" value="1"/>
</dbReference>
<comment type="cofactor">
    <cofactor evidence="3">
        <name>FAD</name>
        <dbReference type="ChEBI" id="CHEBI:57692"/>
    </cofactor>
</comment>
<feature type="domain" description="Glucose-methanol-choline oxidoreductase N-terminal" evidence="6">
    <location>
        <begin position="263"/>
        <end position="277"/>
    </location>
</feature>
<dbReference type="EMBL" id="MU839838">
    <property type="protein sequence ID" value="KAK1753028.1"/>
    <property type="molecule type" value="Genomic_DNA"/>
</dbReference>
<dbReference type="InterPro" id="IPR036188">
    <property type="entry name" value="FAD/NAD-bd_sf"/>
</dbReference>
<dbReference type="SUPFAM" id="SSF51905">
    <property type="entry name" value="FAD/NAD(P)-binding domain"/>
    <property type="match status" value="1"/>
</dbReference>
<evidence type="ECO:0000259" key="6">
    <source>
        <dbReference type="PROSITE" id="PS00624"/>
    </source>
</evidence>
<dbReference type="PIRSF" id="PIRSF000137">
    <property type="entry name" value="Alcohol_oxidase"/>
    <property type="match status" value="1"/>
</dbReference>
<dbReference type="InterPro" id="IPR007867">
    <property type="entry name" value="GMC_OxRtase_C"/>
</dbReference>
<dbReference type="GO" id="GO:0050660">
    <property type="term" value="F:flavin adenine dinucleotide binding"/>
    <property type="evidence" value="ECO:0007669"/>
    <property type="project" value="InterPro"/>
</dbReference>
<dbReference type="InterPro" id="IPR000172">
    <property type="entry name" value="GMC_OxRdtase_N"/>
</dbReference>
<dbReference type="Pfam" id="PF00732">
    <property type="entry name" value="GMC_oxred_N"/>
    <property type="match status" value="1"/>
</dbReference>
<comment type="similarity">
    <text evidence="1 4">Belongs to the GMC oxidoreductase family.</text>
</comment>
<dbReference type="PROSITE" id="PS00624">
    <property type="entry name" value="GMC_OXRED_2"/>
    <property type="match status" value="1"/>
</dbReference>
<dbReference type="Pfam" id="PF05199">
    <property type="entry name" value="GMC_oxred_C"/>
    <property type="match status" value="1"/>
</dbReference>
<dbReference type="Gene3D" id="3.30.560.10">
    <property type="entry name" value="Glucose Oxidase, domain 3"/>
    <property type="match status" value="1"/>
</dbReference>
<feature type="active site" description="Proton donor" evidence="2">
    <location>
        <position position="504"/>
    </location>
</feature>
<keyword evidence="8" id="KW-1185">Reference proteome</keyword>
<dbReference type="InterPro" id="IPR012132">
    <property type="entry name" value="GMC_OxRdtase"/>
</dbReference>
<protein>
    <recommendedName>
        <fullName evidence="5 6">Glucose-methanol-choline oxidoreductase N-terminal domain-containing protein</fullName>
    </recommendedName>
</protein>
<dbReference type="AlphaFoldDB" id="A0AAJ0F750"/>
<evidence type="ECO:0000259" key="5">
    <source>
        <dbReference type="PROSITE" id="PS00623"/>
    </source>
</evidence>
<feature type="domain" description="Glucose-methanol-choline oxidoreductase N-terminal" evidence="5">
    <location>
        <begin position="83"/>
        <end position="106"/>
    </location>
</feature>
<evidence type="ECO:0000256" key="3">
    <source>
        <dbReference type="PIRSR" id="PIRSR000137-2"/>
    </source>
</evidence>
<reference evidence="7" key="1">
    <citation type="submission" date="2023-06" db="EMBL/GenBank/DDBJ databases">
        <title>Genome-scale phylogeny and comparative genomics of the fungal order Sordariales.</title>
        <authorList>
            <consortium name="Lawrence Berkeley National Laboratory"/>
            <person name="Hensen N."/>
            <person name="Bonometti L."/>
            <person name="Westerberg I."/>
            <person name="Brannstrom I.O."/>
            <person name="Guillou S."/>
            <person name="Cros-Aarteil S."/>
            <person name="Calhoun S."/>
            <person name="Haridas S."/>
            <person name="Kuo A."/>
            <person name="Mondo S."/>
            <person name="Pangilinan J."/>
            <person name="Riley R."/>
            <person name="Labutti K."/>
            <person name="Andreopoulos B."/>
            <person name="Lipzen A."/>
            <person name="Chen C."/>
            <person name="Yanf M."/>
            <person name="Daum C."/>
            <person name="Ng V."/>
            <person name="Clum A."/>
            <person name="Steindorff A."/>
            <person name="Ohm R."/>
            <person name="Martin F."/>
            <person name="Silar P."/>
            <person name="Natvig D."/>
            <person name="Lalanne C."/>
            <person name="Gautier V."/>
            <person name="Ament-Velasquez S.L."/>
            <person name="Kruys A."/>
            <person name="Hutchinson M.I."/>
            <person name="Powell A.J."/>
            <person name="Barry K."/>
            <person name="Miller A.N."/>
            <person name="Grigoriev I.V."/>
            <person name="Debuchy R."/>
            <person name="Gladieux P."/>
            <person name="Thoren M.H."/>
            <person name="Johannesson H."/>
        </authorList>
    </citation>
    <scope>NUCLEOTIDE SEQUENCE</scope>
    <source>
        <strain evidence="7">PSN4</strain>
    </source>
</reference>
<sequence>MSYVYDFIVVGSGAAGSALAYTLARSSSKPSILLLEAGGPNDDRNLRVDGQRWLTFLNKDMNWGYKTVPQPHAAGRELDYSRGRGLGGSTAINFGFWTVGARGDYDEWSRIVGDDFFGWQKTQARFRGLENFHAETPAGVDASKYVAPKPENHGSSGPLNVGFPAEWESDILPLVDAFEQAGFPPNPDYNSGNPLGMSVLTSSSYKGVRSTSQDLLASLPEGSVTIKTGSPVQRVILHGKKAVGVEVNGTHYFASKEVVLSAGSLDTPRILMHSGIGPADELNKFNIPVVQDTPAVGKGLRDHAFANMIYKRKPTSESGRSFFFNSKNQAVRDAALEQWKKDGTGPWAKYACMTTMGYFKLGKSFTESPEFLALPETERNYLLSETVPHYEVASHLPIHLLTPDWKDEDLDYVFIGVFLYNAQSRGTTALQSSDPNVPLLFDPAFLSTPFDRRAAVEALREILRFTESPGFAKDTVGVISAPKPDATDDELLAYWAQTISSSWHMTGTVKMGGEGDADAVVDSHFRVKGIENLRVADMSVVPVLVSAHTQVVAYLTGIAAGERLVQEYNL</sequence>
<feature type="binding site" evidence="3">
    <location>
        <position position="232"/>
    </location>
    <ligand>
        <name>FAD</name>
        <dbReference type="ChEBI" id="CHEBI:57692"/>
    </ligand>
</feature>
<accession>A0AAJ0F750</accession>
<evidence type="ECO:0000256" key="1">
    <source>
        <dbReference type="ARBA" id="ARBA00010790"/>
    </source>
</evidence>